<dbReference type="GeneID" id="111357904"/>
<feature type="compositionally biased region" description="Basic and acidic residues" evidence="1">
    <location>
        <begin position="798"/>
        <end position="808"/>
    </location>
</feature>
<feature type="compositionally biased region" description="Polar residues" evidence="1">
    <location>
        <begin position="642"/>
        <end position="651"/>
    </location>
</feature>
<feature type="region of interest" description="Disordered" evidence="1">
    <location>
        <begin position="429"/>
        <end position="477"/>
    </location>
</feature>
<protein>
    <submittedName>
        <fullName evidence="3">Collagen alpha-1(III) chain-like</fullName>
    </submittedName>
</protein>
<gene>
    <name evidence="3" type="primary">LOC111357904</name>
</gene>
<feature type="region of interest" description="Disordered" evidence="1">
    <location>
        <begin position="1"/>
        <end position="83"/>
    </location>
</feature>
<dbReference type="OrthoDB" id="7487469at2759"/>
<proteinExistence type="predicted"/>
<evidence type="ECO:0000256" key="1">
    <source>
        <dbReference type="SAM" id="MobiDB-lite"/>
    </source>
</evidence>
<name>A0A9J7EHL7_SPOLT</name>
<feature type="compositionally biased region" description="Basic and acidic residues" evidence="1">
    <location>
        <begin position="127"/>
        <end position="158"/>
    </location>
</feature>
<evidence type="ECO:0000313" key="2">
    <source>
        <dbReference type="Proteomes" id="UP000301870"/>
    </source>
</evidence>
<feature type="compositionally biased region" description="Basic and acidic residues" evidence="1">
    <location>
        <begin position="538"/>
        <end position="552"/>
    </location>
</feature>
<feature type="compositionally biased region" description="Low complexity" evidence="1">
    <location>
        <begin position="274"/>
        <end position="285"/>
    </location>
</feature>
<evidence type="ECO:0000313" key="3">
    <source>
        <dbReference type="RefSeq" id="XP_022828469.1"/>
    </source>
</evidence>
<keyword evidence="2" id="KW-1185">Reference proteome</keyword>
<feature type="region of interest" description="Disordered" evidence="1">
    <location>
        <begin position="522"/>
        <end position="565"/>
    </location>
</feature>
<feature type="compositionally biased region" description="Basic and acidic residues" evidence="1">
    <location>
        <begin position="1"/>
        <end position="21"/>
    </location>
</feature>
<dbReference type="KEGG" id="sliu:111357904"/>
<organism evidence="2 3">
    <name type="scientific">Spodoptera litura</name>
    <name type="common">Asian cotton leafworm</name>
    <dbReference type="NCBI Taxonomy" id="69820"/>
    <lineage>
        <taxon>Eukaryota</taxon>
        <taxon>Metazoa</taxon>
        <taxon>Ecdysozoa</taxon>
        <taxon>Arthropoda</taxon>
        <taxon>Hexapoda</taxon>
        <taxon>Insecta</taxon>
        <taxon>Pterygota</taxon>
        <taxon>Neoptera</taxon>
        <taxon>Endopterygota</taxon>
        <taxon>Lepidoptera</taxon>
        <taxon>Glossata</taxon>
        <taxon>Ditrysia</taxon>
        <taxon>Noctuoidea</taxon>
        <taxon>Noctuidae</taxon>
        <taxon>Amphipyrinae</taxon>
        <taxon>Spodoptera</taxon>
    </lineage>
</organism>
<feature type="compositionally biased region" description="Basic and acidic residues" evidence="1">
    <location>
        <begin position="173"/>
        <end position="193"/>
    </location>
</feature>
<reference evidence="3" key="1">
    <citation type="submission" date="2025-08" db="UniProtKB">
        <authorList>
            <consortium name="RefSeq"/>
        </authorList>
    </citation>
    <scope>IDENTIFICATION</scope>
    <source>
        <strain evidence="3">Ishihara</strain>
        <tissue evidence="3">Whole body</tissue>
    </source>
</reference>
<feature type="region of interest" description="Disordered" evidence="1">
    <location>
        <begin position="124"/>
        <end position="285"/>
    </location>
</feature>
<dbReference type="AlphaFoldDB" id="A0A9J7EHL7"/>
<accession>A0A9J7EHL7</accession>
<dbReference type="RefSeq" id="XP_022828469.1">
    <property type="nucleotide sequence ID" value="XM_022972701.1"/>
</dbReference>
<feature type="compositionally biased region" description="Polar residues" evidence="1">
    <location>
        <begin position="685"/>
        <end position="696"/>
    </location>
</feature>
<feature type="compositionally biased region" description="Polar residues" evidence="1">
    <location>
        <begin position="611"/>
        <end position="628"/>
    </location>
</feature>
<feature type="compositionally biased region" description="Gly residues" evidence="1">
    <location>
        <begin position="439"/>
        <end position="449"/>
    </location>
</feature>
<sequence length="908" mass="95698">MGVKNPEKKVFHPPSVKREPDSPPPGYESVESNEMNKNRKPPNGLPIGRGDPKDQNIVQQMNDQDGNAIFPRPDGQPLSGSDSIDLNLLWDEFKNLVAKQRQKQKPGETMENWEEDAHMWASYSRQLVERDKTAKRRAQEEERKDAERKAARQNEHKYLNPSAGMEQYWTSNENDKKPSDPGKDMDAVGKEMLETLSRLPHSQSDSEGQGITGLDTYLSGTDKGRGPEAFPRGAGGHSDYPGNGRGPGAYSSGPGEYLRGQDTYPGGAGGFPGSPGDFPGNSGFPGSAGGYPGGAGGYPGGAGRYPGAALGYSGGSGGYPGGAGGYLGGAGGYPGGPGGYPGVAGGYPGGPGGYPGGTGGYPEGAGQFPGGSEIFSGDTRGFPGGPGGFPQGPGRFPGGAAGFPGGAGGYPGGAAGAAIPGAPEGIPGGAGGFPRNPGGFPGGPGGFPEGPGTYPRGSGSNPRSPEAFSGGLGKPGNNFKFPTELSLSKNAQLWNAMKQGIHLPMPPPKLWTRRQYDGMPPIYYKDRPNESQGAISTGRDDRYLTPEQRSQESPDYDMGPDTSQFSQSFEKPRIAFDENVNEANVPIGDGKIPGVGSEADFPNGYRPNYGDKSQISPGFYQMPQSYSSGYPEAQKNPFIKTQPKTTSNKSPPQIPLKNIVAESYPDDFKHALRMGGPRSQPGLDSESNFPEASSLDNFKHALRMGGPRFQPGPGSELNVPEGSGPDNSKHALRMGGPRFQPGPGSESDFSEGFHPKIAGGNMERGVPSSNGLHRPPRLNNQFQFQGMEQRGPPPGWHSEGKAGWKPDKSWGSSRFSPPGEPDYQPLPESERLQPNQPREFPVKGKDGPAALRDGADDVAITFQGQNSPGVDVELGQAGFKPRQPNLPTGYNLLQIALNKTVRESSADV</sequence>
<feature type="region of interest" description="Disordered" evidence="1">
    <location>
        <begin position="581"/>
        <end position="852"/>
    </location>
</feature>
<feature type="compositionally biased region" description="Polar residues" evidence="1">
    <location>
        <begin position="56"/>
        <end position="65"/>
    </location>
</feature>
<dbReference type="Proteomes" id="UP000301870">
    <property type="component" value="Chromosome 26"/>
</dbReference>
<feature type="compositionally biased region" description="Polar residues" evidence="1">
    <location>
        <begin position="200"/>
        <end position="209"/>
    </location>
</feature>